<evidence type="ECO:0000256" key="2">
    <source>
        <dbReference type="ARBA" id="ARBA00023239"/>
    </source>
</evidence>
<keyword evidence="2 6" id="KW-0456">Lyase</keyword>
<dbReference type="GO" id="GO:0016829">
    <property type="term" value="F:lyase activity"/>
    <property type="evidence" value="ECO:0007669"/>
    <property type="project" value="UniProtKB-KW"/>
</dbReference>
<dbReference type="Gene3D" id="1.50.10.100">
    <property type="entry name" value="Chondroitin AC/alginate lyase"/>
    <property type="match status" value="2"/>
</dbReference>
<feature type="region of interest" description="Disordered" evidence="3">
    <location>
        <begin position="646"/>
        <end position="695"/>
    </location>
</feature>
<feature type="region of interest" description="Disordered" evidence="3">
    <location>
        <begin position="218"/>
        <end position="255"/>
    </location>
</feature>
<reference evidence="6" key="1">
    <citation type="submission" date="2020-05" db="EMBL/GenBank/DDBJ databases">
        <title>Evolutionary and genomic comparisons of hybrid uninucleate and nonhybrid Rhizoctonia fungi.</title>
        <authorList>
            <person name="Li C."/>
            <person name="Chen X."/>
        </authorList>
    </citation>
    <scope>NUCLEOTIDE SEQUENCE</scope>
    <source>
        <strain evidence="6">AG-1 IA</strain>
    </source>
</reference>
<evidence type="ECO:0000259" key="5">
    <source>
        <dbReference type="Pfam" id="PF05426"/>
    </source>
</evidence>
<feature type="compositionally biased region" description="Low complexity" evidence="3">
    <location>
        <begin position="300"/>
        <end position="318"/>
    </location>
</feature>
<evidence type="ECO:0000256" key="4">
    <source>
        <dbReference type="SAM" id="SignalP"/>
    </source>
</evidence>
<organism evidence="6 7">
    <name type="scientific">Rhizoctonia solani</name>
    <dbReference type="NCBI Taxonomy" id="456999"/>
    <lineage>
        <taxon>Eukaryota</taxon>
        <taxon>Fungi</taxon>
        <taxon>Dikarya</taxon>
        <taxon>Basidiomycota</taxon>
        <taxon>Agaricomycotina</taxon>
        <taxon>Agaricomycetes</taxon>
        <taxon>Cantharellales</taxon>
        <taxon>Ceratobasidiaceae</taxon>
        <taxon>Rhizoctonia</taxon>
    </lineage>
</organism>
<feature type="domain" description="Alginate lyase" evidence="5">
    <location>
        <begin position="343"/>
        <end position="579"/>
    </location>
</feature>
<accession>A0A8H8NS28</accession>
<proteinExistence type="predicted"/>
<feature type="compositionally biased region" description="Polar residues" evidence="3">
    <location>
        <begin position="649"/>
        <end position="658"/>
    </location>
</feature>
<dbReference type="GeneID" id="67022562"/>
<dbReference type="RefSeq" id="XP_043179111.1">
    <property type="nucleotide sequence ID" value="XM_043320099.1"/>
</dbReference>
<feature type="region of interest" description="Disordered" evidence="3">
    <location>
        <begin position="100"/>
        <end position="137"/>
    </location>
</feature>
<feature type="signal peptide" evidence="4">
    <location>
        <begin position="1"/>
        <end position="21"/>
    </location>
</feature>
<sequence>MSSQKTLILVTILVLAGSSVGDPNDFVNPKYVVTAKNDEKTRSARDRIIRDGKNSAKRGPWTITNSQVRASSGDPRDYLSWAPYHWPNCNWCGKARTNTNGPVDPDARDQQVHPQSSQGQSPDDLAGASKPHNGSGSLFERIKRHVDYDDPFRVAPNSSLGLGLLDMMGDIFDLFLGTEKQELATSDVTSTRILEGLEYIKDEVDKFTETLSSENGFSAGLEKSTETSIIGPKSTRSGEDNHNHQRVVRDLPLKATGSNRLEVPANLAHTSIATLPGPLGLTTGSTASSSYPEESPLRAPGPTKTKSCTPSPTKSMPPQSSKYFLPCFILFYFISLTLSKAWSSCPYKSRDGKVNPDTRDIKSSAYIGQVSQSVLWNAIAAAASGAQSHEKSVADFINTFFLDNKSKMNPKVEFGQVIRGPPGTQAGSYMGILDMRSLVKVVNAILVLRETQSSYWTQDRDDRMKVWATQYVRWVEASAMGKKAERAANNHGSFYPNQIAAMKILSGDIVGAKQVLQSYFDNQFQDQIVASGEQASLTWCFNLEAMITNAKLGDYIGINYWSTRTKYGATIQTAVDYIISLDPGNERVEEALPHVAAVAAVYGDPRRKYTNYLKSVNRNYDKKPFWFYDQPAAIMNKPKGKRDVVDIASPSTVGSGSEATMIDTDSEDPAPSTEPEDPSEPQNVEAAGVDQDHPPEMFAHGRLVELEEGLFVGWDNVREFYRKVGQSIRQRAYDPEQTIVSPPMFQDGKEVELEDGLDVDWDGISSFYGPGANINTSN</sequence>
<dbReference type="EMBL" id="CP059661">
    <property type="protein sequence ID" value="QRW18874.1"/>
    <property type="molecule type" value="Genomic_DNA"/>
</dbReference>
<feature type="chain" id="PRO_5034138207" evidence="4">
    <location>
        <begin position="22"/>
        <end position="778"/>
    </location>
</feature>
<protein>
    <submittedName>
        <fullName evidence="6">Alginate lyase</fullName>
    </submittedName>
</protein>
<dbReference type="SUPFAM" id="SSF48230">
    <property type="entry name" value="Chondroitin AC/alginate lyase"/>
    <property type="match status" value="1"/>
</dbReference>
<dbReference type="AlphaFoldDB" id="A0A8H8NS28"/>
<gene>
    <name evidence="6" type="ORF">RhiXN_00280</name>
</gene>
<dbReference type="GO" id="GO:0042597">
    <property type="term" value="C:periplasmic space"/>
    <property type="evidence" value="ECO:0007669"/>
    <property type="project" value="InterPro"/>
</dbReference>
<feature type="region of interest" description="Disordered" evidence="3">
    <location>
        <begin position="283"/>
        <end position="318"/>
    </location>
</feature>
<evidence type="ECO:0000256" key="3">
    <source>
        <dbReference type="SAM" id="MobiDB-lite"/>
    </source>
</evidence>
<feature type="compositionally biased region" description="Acidic residues" evidence="3">
    <location>
        <begin position="664"/>
        <end position="679"/>
    </location>
</feature>
<dbReference type="Proteomes" id="UP000650533">
    <property type="component" value="Chromosome 4"/>
</dbReference>
<evidence type="ECO:0000313" key="6">
    <source>
        <dbReference type="EMBL" id="QRW18874.1"/>
    </source>
</evidence>
<feature type="compositionally biased region" description="Polar residues" evidence="3">
    <location>
        <begin position="112"/>
        <end position="121"/>
    </location>
</feature>
<dbReference type="InterPro" id="IPR008397">
    <property type="entry name" value="Alginate_lyase_dom"/>
</dbReference>
<dbReference type="InterPro" id="IPR008929">
    <property type="entry name" value="Chondroitin_lyas"/>
</dbReference>
<dbReference type="KEGG" id="rsx:RhiXN_00280"/>
<keyword evidence="1 4" id="KW-0732">Signal</keyword>
<evidence type="ECO:0000313" key="7">
    <source>
        <dbReference type="Proteomes" id="UP000650533"/>
    </source>
</evidence>
<feature type="compositionally biased region" description="Basic and acidic residues" evidence="3">
    <location>
        <begin position="236"/>
        <end position="252"/>
    </location>
</feature>
<name>A0A8H8NS28_9AGAM</name>
<dbReference type="Pfam" id="PF05426">
    <property type="entry name" value="Alginate_lyase"/>
    <property type="match status" value="1"/>
</dbReference>
<evidence type="ECO:0000256" key="1">
    <source>
        <dbReference type="ARBA" id="ARBA00022729"/>
    </source>
</evidence>